<evidence type="ECO:0000256" key="5">
    <source>
        <dbReference type="ARBA" id="ARBA00023015"/>
    </source>
</evidence>
<proteinExistence type="predicted"/>
<dbReference type="Proteomes" id="UP000685013">
    <property type="component" value="Chromosome 11"/>
</dbReference>
<keyword evidence="8" id="KW-0539">Nucleus</keyword>
<keyword evidence="4" id="KW-0862">Zinc</keyword>
<dbReference type="GO" id="GO:0008270">
    <property type="term" value="F:zinc ion binding"/>
    <property type="evidence" value="ECO:0007669"/>
    <property type="project" value="UniProtKB-KW"/>
</dbReference>
<evidence type="ECO:0000259" key="11">
    <source>
        <dbReference type="PROSITE" id="PS51141"/>
    </source>
</evidence>
<sequence length="543" mass="60024">MESWSYVSEGKGCMSDEMNSPTSSLARNKDSALGWDFKNPCNFSSTMLATGQQVNNQGFGELVFPEMIGKQLPDICDILSSKVVGGRFLNPAMNSSNAFLGEDESTSKLSGSIVDSTGRDSSFIDLNLGRFADQRDAHGYKIFKGAPVVSSSESSMPSKRVRASGLNSQTYFCQVYGCNKDLSSSKDYHKRHKVCEAHSKTAKVIVNGIEQRFCQQCSRFHLLAEFDDGKRSCRKRLAGHNERRRRPQVALNSGRAGRFLQSYNGSRLQGTPATSFICQEILPSGIMHPEKYGTSDWCRTVKIEDKNEYMPLSAVHVPSGYLHSKSLFSPYDIDTQIPPFHDNGLNAAATNMFKENSNQYPISVGGVFNNPSLGSEYFSVFSAATTDRISGLSDSGCALSLLSSQTQNSSTHSSGIPIARPLVLLEGQNHYSMSQLSEKLMGVSSQVFLNFESTNRIFHGSNLADTTEGSPTIDLLQLSSQLHRVEHERQVMQSFWSNPWGTLIVLDDDKWYWKNGLHISREVEVSDGGDDDVEFITEKRGGN</sequence>
<keyword evidence="2" id="KW-0479">Metal-binding</keyword>
<evidence type="ECO:0000256" key="9">
    <source>
        <dbReference type="PROSITE-ProRule" id="PRU00470"/>
    </source>
</evidence>
<keyword evidence="6" id="KW-0238">DNA-binding</keyword>
<dbReference type="InterPro" id="IPR044817">
    <property type="entry name" value="SBP-like"/>
</dbReference>
<gene>
    <name evidence="12" type="primary">SPL6</name>
    <name evidence="12" type="ORF">SDJN03_16166</name>
</gene>
<dbReference type="InterPro" id="IPR004333">
    <property type="entry name" value="SBP_dom"/>
</dbReference>
<keyword evidence="7" id="KW-0804">Transcription</keyword>
<comment type="caution">
    <text evidence="12">The sequence shown here is derived from an EMBL/GenBank/DDBJ whole genome shotgun (WGS) entry which is preliminary data.</text>
</comment>
<organism evidence="12 13">
    <name type="scientific">Cucurbita argyrosperma subsp. sororia</name>
    <dbReference type="NCBI Taxonomy" id="37648"/>
    <lineage>
        <taxon>Eukaryota</taxon>
        <taxon>Viridiplantae</taxon>
        <taxon>Streptophyta</taxon>
        <taxon>Embryophyta</taxon>
        <taxon>Tracheophyta</taxon>
        <taxon>Spermatophyta</taxon>
        <taxon>Magnoliopsida</taxon>
        <taxon>eudicotyledons</taxon>
        <taxon>Gunneridae</taxon>
        <taxon>Pentapetalae</taxon>
        <taxon>rosids</taxon>
        <taxon>fabids</taxon>
        <taxon>Cucurbitales</taxon>
        <taxon>Cucurbitaceae</taxon>
        <taxon>Cucurbiteae</taxon>
        <taxon>Cucurbita</taxon>
    </lineage>
</organism>
<evidence type="ECO:0000256" key="2">
    <source>
        <dbReference type="ARBA" id="ARBA00022723"/>
    </source>
</evidence>
<keyword evidence="3 9" id="KW-0863">Zinc-finger</keyword>
<dbReference type="EMBL" id="JAGKQH010000011">
    <property type="protein sequence ID" value="KAG6587601.1"/>
    <property type="molecule type" value="Genomic_DNA"/>
</dbReference>
<name>A0AAV6MWG5_9ROSI</name>
<dbReference type="PANTHER" id="PTHR31251">
    <property type="entry name" value="SQUAMOSA PROMOTER-BINDING-LIKE PROTEIN 4"/>
    <property type="match status" value="1"/>
</dbReference>
<dbReference type="FunFam" id="4.10.1100.10:FF:000001">
    <property type="entry name" value="Squamosa promoter-binding-like protein 14"/>
    <property type="match status" value="1"/>
</dbReference>
<feature type="non-terminal residue" evidence="12">
    <location>
        <position position="1"/>
    </location>
</feature>
<dbReference type="GO" id="GO:0005634">
    <property type="term" value="C:nucleus"/>
    <property type="evidence" value="ECO:0007669"/>
    <property type="project" value="UniProtKB-SubCell"/>
</dbReference>
<evidence type="ECO:0000256" key="6">
    <source>
        <dbReference type="ARBA" id="ARBA00023125"/>
    </source>
</evidence>
<protein>
    <submittedName>
        <fullName evidence="12">Squamosa promoter-binding-like protein 6</fullName>
    </submittedName>
</protein>
<feature type="region of interest" description="Disordered" evidence="10">
    <location>
        <begin position="1"/>
        <end position="25"/>
    </location>
</feature>
<evidence type="ECO:0000256" key="4">
    <source>
        <dbReference type="ARBA" id="ARBA00022833"/>
    </source>
</evidence>
<evidence type="ECO:0000256" key="3">
    <source>
        <dbReference type="ARBA" id="ARBA00022771"/>
    </source>
</evidence>
<keyword evidence="5" id="KW-0805">Transcription regulation</keyword>
<dbReference type="PANTHER" id="PTHR31251:SF160">
    <property type="entry name" value="SBP-TYPE DOMAIN-CONTAINING PROTEIN"/>
    <property type="match status" value="1"/>
</dbReference>
<feature type="domain" description="SBP-type" evidence="11">
    <location>
        <begin position="170"/>
        <end position="247"/>
    </location>
</feature>
<evidence type="ECO:0000256" key="8">
    <source>
        <dbReference type="ARBA" id="ARBA00023242"/>
    </source>
</evidence>
<comment type="subcellular location">
    <subcellularLocation>
        <location evidence="1">Nucleus</location>
    </subcellularLocation>
</comment>
<dbReference type="Pfam" id="PF03110">
    <property type="entry name" value="SBP"/>
    <property type="match status" value="1"/>
</dbReference>
<reference evidence="12 13" key="1">
    <citation type="journal article" date="2021" name="Hortic Res">
        <title>The domestication of Cucurbita argyrosperma as revealed by the genome of its wild relative.</title>
        <authorList>
            <person name="Barrera-Redondo J."/>
            <person name="Sanchez-de la Vega G."/>
            <person name="Aguirre-Liguori J.A."/>
            <person name="Castellanos-Morales G."/>
            <person name="Gutierrez-Guerrero Y.T."/>
            <person name="Aguirre-Dugua X."/>
            <person name="Aguirre-Planter E."/>
            <person name="Tenaillon M.I."/>
            <person name="Lira-Saade R."/>
            <person name="Eguiarte L.E."/>
        </authorList>
    </citation>
    <scope>NUCLEOTIDE SEQUENCE [LARGE SCALE GENOMIC DNA]</scope>
    <source>
        <strain evidence="12">JBR-2021</strain>
    </source>
</reference>
<evidence type="ECO:0000313" key="13">
    <source>
        <dbReference type="Proteomes" id="UP000685013"/>
    </source>
</evidence>
<evidence type="ECO:0000313" key="12">
    <source>
        <dbReference type="EMBL" id="KAG6587601.1"/>
    </source>
</evidence>
<dbReference type="PROSITE" id="PS51141">
    <property type="entry name" value="ZF_SBP"/>
    <property type="match status" value="1"/>
</dbReference>
<keyword evidence="13" id="KW-1185">Reference proteome</keyword>
<evidence type="ECO:0000256" key="10">
    <source>
        <dbReference type="SAM" id="MobiDB-lite"/>
    </source>
</evidence>
<evidence type="ECO:0000256" key="1">
    <source>
        <dbReference type="ARBA" id="ARBA00004123"/>
    </source>
</evidence>
<accession>A0AAV6MWG5</accession>
<dbReference type="GO" id="GO:0003677">
    <property type="term" value="F:DNA binding"/>
    <property type="evidence" value="ECO:0007669"/>
    <property type="project" value="UniProtKB-KW"/>
</dbReference>
<evidence type="ECO:0000256" key="7">
    <source>
        <dbReference type="ARBA" id="ARBA00023163"/>
    </source>
</evidence>
<dbReference type="AlphaFoldDB" id="A0AAV6MWG5"/>